<sequence length="85" mass="9556">MPVAVRLVEFSVALMLFLLVVSAGFLLYCAQHIIAAFMMISQPLFHLIVLTLSILQNGFIWFAEILLVVVSYLSGYGAEMREIVY</sequence>
<evidence type="ECO:0000256" key="1">
    <source>
        <dbReference type="SAM" id="Phobius"/>
    </source>
</evidence>
<keyword evidence="1" id="KW-1133">Transmembrane helix</keyword>
<dbReference type="AlphaFoldDB" id="A0AAG5DCP1"/>
<dbReference type="EnsemblMetazoa" id="ENSAATROPT009982">
    <property type="protein sequence ID" value="ENSAATROPP009022"/>
    <property type="gene ID" value="ENSAATROPG008139"/>
</dbReference>
<feature type="transmembrane region" description="Helical" evidence="1">
    <location>
        <begin position="7"/>
        <end position="27"/>
    </location>
</feature>
<evidence type="ECO:0000313" key="3">
    <source>
        <dbReference type="Proteomes" id="UP000075880"/>
    </source>
</evidence>
<reference evidence="2" key="1">
    <citation type="submission" date="2024-04" db="UniProtKB">
        <authorList>
            <consortium name="EnsemblMetazoa"/>
        </authorList>
    </citation>
    <scope>IDENTIFICATION</scope>
    <source>
        <strain evidence="2">EBRO</strain>
    </source>
</reference>
<accession>A0AAG5DCP1</accession>
<keyword evidence="3" id="KW-1185">Reference proteome</keyword>
<keyword evidence="1" id="KW-0472">Membrane</keyword>
<name>A0AAG5DCP1_ANOAO</name>
<protein>
    <submittedName>
        <fullName evidence="2">Uncharacterized protein</fullName>
    </submittedName>
</protein>
<organism evidence="2 3">
    <name type="scientific">Anopheles atroparvus</name>
    <name type="common">European mosquito</name>
    <dbReference type="NCBI Taxonomy" id="41427"/>
    <lineage>
        <taxon>Eukaryota</taxon>
        <taxon>Metazoa</taxon>
        <taxon>Ecdysozoa</taxon>
        <taxon>Arthropoda</taxon>
        <taxon>Hexapoda</taxon>
        <taxon>Insecta</taxon>
        <taxon>Pterygota</taxon>
        <taxon>Neoptera</taxon>
        <taxon>Endopterygota</taxon>
        <taxon>Diptera</taxon>
        <taxon>Nematocera</taxon>
        <taxon>Culicoidea</taxon>
        <taxon>Culicidae</taxon>
        <taxon>Anophelinae</taxon>
        <taxon>Anopheles</taxon>
    </lineage>
</organism>
<evidence type="ECO:0000313" key="2">
    <source>
        <dbReference type="EnsemblMetazoa" id="ENSAATROPP009022"/>
    </source>
</evidence>
<feature type="transmembrane region" description="Helical" evidence="1">
    <location>
        <begin position="59"/>
        <end position="78"/>
    </location>
</feature>
<keyword evidence="1" id="KW-0812">Transmembrane</keyword>
<proteinExistence type="predicted"/>
<dbReference type="Proteomes" id="UP000075880">
    <property type="component" value="Unassembled WGS sequence"/>
</dbReference>